<keyword evidence="14 16" id="KW-0472">Membrane</keyword>
<comment type="similarity">
    <text evidence="16">Belongs to the complex I subunit 5 family.</text>
</comment>
<dbReference type="InterPro" id="IPR018393">
    <property type="entry name" value="NADHpl_OxRdtase_5_subgr"/>
</dbReference>
<evidence type="ECO:0000256" key="16">
    <source>
        <dbReference type="RuleBase" id="RU003404"/>
    </source>
</evidence>
<feature type="transmembrane region" description="Helical" evidence="16">
    <location>
        <begin position="484"/>
        <end position="504"/>
    </location>
</feature>
<evidence type="ECO:0000256" key="9">
    <source>
        <dbReference type="ARBA" id="ARBA00022982"/>
    </source>
</evidence>
<dbReference type="GO" id="GO:0042773">
    <property type="term" value="P:ATP synthesis coupled electron transport"/>
    <property type="evidence" value="ECO:0007669"/>
    <property type="project" value="InterPro"/>
</dbReference>
<dbReference type="EC" id="7.1.1.2" evidence="2 16"/>
<evidence type="ECO:0000256" key="2">
    <source>
        <dbReference type="ARBA" id="ARBA00012944"/>
    </source>
</evidence>
<keyword evidence="12 16" id="KW-0830">Ubiquinone</keyword>
<evidence type="ECO:0000256" key="1">
    <source>
        <dbReference type="ARBA" id="ARBA00004448"/>
    </source>
</evidence>
<evidence type="ECO:0000256" key="8">
    <source>
        <dbReference type="ARBA" id="ARBA00022967"/>
    </source>
</evidence>
<organism evidence="20">
    <name type="scientific">Corythaeola cristata</name>
    <name type="common">Great blue turaco</name>
    <dbReference type="NCBI Taxonomy" id="103954"/>
    <lineage>
        <taxon>Eukaryota</taxon>
        <taxon>Metazoa</taxon>
        <taxon>Chordata</taxon>
        <taxon>Craniata</taxon>
        <taxon>Vertebrata</taxon>
        <taxon>Euteleostomi</taxon>
        <taxon>Archelosauria</taxon>
        <taxon>Archosauria</taxon>
        <taxon>Dinosauria</taxon>
        <taxon>Saurischia</taxon>
        <taxon>Theropoda</taxon>
        <taxon>Coelurosauria</taxon>
        <taxon>Aves</taxon>
        <taxon>Neognathae</taxon>
        <taxon>Neoaves</taxon>
        <taxon>Otidimorphae</taxon>
        <taxon>Musophagiformes</taxon>
        <taxon>Musophagidae</taxon>
        <taxon>Corythaeola</taxon>
    </lineage>
</organism>
<feature type="transmembrane region" description="Helical" evidence="16">
    <location>
        <begin position="90"/>
        <end position="108"/>
    </location>
</feature>
<feature type="transmembrane region" description="Helical" evidence="16">
    <location>
        <begin position="6"/>
        <end position="28"/>
    </location>
</feature>
<keyword evidence="4 16" id="KW-0813">Transport</keyword>
<feature type="transmembrane region" description="Helical" evidence="16">
    <location>
        <begin position="324"/>
        <end position="346"/>
    </location>
</feature>
<feature type="transmembrane region" description="Helical" evidence="16">
    <location>
        <begin position="453"/>
        <end position="472"/>
    </location>
</feature>
<dbReference type="PRINTS" id="PR01434">
    <property type="entry name" value="NADHDHGNASE5"/>
</dbReference>
<reference evidence="20" key="1">
    <citation type="submission" date="2019-08" db="EMBL/GenBank/DDBJ databases">
        <title>Densely sampling genomes across the diversity of birds increases power of comparative genomics analyses.</title>
        <authorList>
            <consortium name="B10K project Consortium"/>
            <person name="Feng S."/>
            <person name="Stiller J."/>
            <person name="Andreu-Sanchez S."/>
            <person name="Margaryan A."/>
            <person name="Chen W."/>
            <person name="Paten B."/>
            <person name="Zhang G."/>
        </authorList>
    </citation>
    <scope>NUCLEOTIDE SEQUENCE</scope>
</reference>
<dbReference type="Pfam" id="PF00361">
    <property type="entry name" value="Proton_antipo_M"/>
    <property type="match status" value="1"/>
</dbReference>
<dbReference type="EMBL" id="MN356171">
    <property type="protein sequence ID" value="QPZ49946.1"/>
    <property type="molecule type" value="Genomic_DNA"/>
</dbReference>
<dbReference type="InterPro" id="IPR010934">
    <property type="entry name" value="NADH_DH_su5_C"/>
</dbReference>
<feature type="transmembrane region" description="Helical" evidence="16">
    <location>
        <begin position="367"/>
        <end position="386"/>
    </location>
</feature>
<evidence type="ECO:0000256" key="6">
    <source>
        <dbReference type="ARBA" id="ARBA00022692"/>
    </source>
</evidence>
<feature type="transmembrane region" description="Helical" evidence="16">
    <location>
        <begin position="139"/>
        <end position="161"/>
    </location>
</feature>
<feature type="transmembrane region" description="Helical" evidence="16">
    <location>
        <begin position="244"/>
        <end position="260"/>
    </location>
</feature>
<dbReference type="PANTHER" id="PTHR42829">
    <property type="entry name" value="NADH-UBIQUINONE OXIDOREDUCTASE CHAIN 5"/>
    <property type="match status" value="1"/>
</dbReference>
<dbReference type="GO" id="GO:0005743">
    <property type="term" value="C:mitochondrial inner membrane"/>
    <property type="evidence" value="ECO:0007669"/>
    <property type="project" value="UniProtKB-SubCell"/>
</dbReference>
<feature type="domain" description="NADH dehydrogenase subunit 5 C-terminal" evidence="19">
    <location>
        <begin position="421"/>
        <end position="601"/>
    </location>
</feature>
<evidence type="ECO:0000313" key="20">
    <source>
        <dbReference type="EMBL" id="QPZ49946.1"/>
    </source>
</evidence>
<keyword evidence="5" id="KW-0679">Respiratory chain</keyword>
<gene>
    <name evidence="20" type="primary">ND5</name>
</gene>
<feature type="transmembrane region" description="Helical" evidence="16">
    <location>
        <begin position="272"/>
        <end position="293"/>
    </location>
</feature>
<evidence type="ECO:0000256" key="7">
    <source>
        <dbReference type="ARBA" id="ARBA00022792"/>
    </source>
</evidence>
<keyword evidence="10 16" id="KW-1133">Transmembrane helix</keyword>
<dbReference type="InterPro" id="IPR001750">
    <property type="entry name" value="ND/Mrp_TM"/>
</dbReference>
<keyword evidence="6 16" id="KW-0812">Transmembrane</keyword>
<feature type="transmembrane region" description="Helical" evidence="16">
    <location>
        <begin position="584"/>
        <end position="603"/>
    </location>
</feature>
<dbReference type="InterPro" id="IPR001516">
    <property type="entry name" value="Proton_antipo_N"/>
</dbReference>
<dbReference type="InterPro" id="IPR003945">
    <property type="entry name" value="NU5C-like"/>
</dbReference>
<comment type="function">
    <text evidence="16">Core subunit of the mitochondrial membrane respiratory chain NADH dehydrogenase (Complex I) which catalyzes electron transfer from NADH through the respiratory chain, using ubiquinone as an electron acceptor. Essential for the catalytic activity and assembly of complex I.</text>
</comment>
<dbReference type="GO" id="GO:0015990">
    <property type="term" value="P:electron transport coupled proton transport"/>
    <property type="evidence" value="ECO:0007669"/>
    <property type="project" value="TreeGrafter"/>
</dbReference>
<dbReference type="NCBIfam" id="TIGR01974">
    <property type="entry name" value="NDH_I_L"/>
    <property type="match status" value="1"/>
</dbReference>
<evidence type="ECO:0000256" key="11">
    <source>
        <dbReference type="ARBA" id="ARBA00023027"/>
    </source>
</evidence>
<evidence type="ECO:0000259" key="17">
    <source>
        <dbReference type="Pfam" id="PF00361"/>
    </source>
</evidence>
<evidence type="ECO:0000256" key="15">
    <source>
        <dbReference type="ARBA" id="ARBA00049551"/>
    </source>
</evidence>
<feature type="transmembrane region" description="Helical" evidence="16">
    <location>
        <begin position="40"/>
        <end position="58"/>
    </location>
</feature>
<evidence type="ECO:0000259" key="19">
    <source>
        <dbReference type="Pfam" id="PF06455"/>
    </source>
</evidence>
<proteinExistence type="inferred from homology"/>
<evidence type="ECO:0000256" key="3">
    <source>
        <dbReference type="ARBA" id="ARBA00021096"/>
    </source>
</evidence>
<evidence type="ECO:0000256" key="12">
    <source>
        <dbReference type="ARBA" id="ARBA00023075"/>
    </source>
</evidence>
<feature type="domain" description="NADH:quinone oxidoreductase/Mrp antiporter transmembrane" evidence="17">
    <location>
        <begin position="136"/>
        <end position="414"/>
    </location>
</feature>
<evidence type="ECO:0000256" key="13">
    <source>
        <dbReference type="ARBA" id="ARBA00023128"/>
    </source>
</evidence>
<comment type="catalytic activity">
    <reaction evidence="15 16">
        <text>a ubiquinone + NADH + 5 H(+)(in) = a ubiquinol + NAD(+) + 4 H(+)(out)</text>
        <dbReference type="Rhea" id="RHEA:29091"/>
        <dbReference type="Rhea" id="RHEA-COMP:9565"/>
        <dbReference type="Rhea" id="RHEA-COMP:9566"/>
        <dbReference type="ChEBI" id="CHEBI:15378"/>
        <dbReference type="ChEBI" id="CHEBI:16389"/>
        <dbReference type="ChEBI" id="CHEBI:17976"/>
        <dbReference type="ChEBI" id="CHEBI:57540"/>
        <dbReference type="ChEBI" id="CHEBI:57945"/>
        <dbReference type="EC" id="7.1.1.2"/>
    </reaction>
</comment>
<evidence type="ECO:0000256" key="10">
    <source>
        <dbReference type="ARBA" id="ARBA00022989"/>
    </source>
</evidence>
<evidence type="ECO:0000259" key="18">
    <source>
        <dbReference type="Pfam" id="PF00662"/>
    </source>
</evidence>
<feature type="domain" description="NADH-Ubiquinone oxidoreductase (complex I) chain 5 N-terminal" evidence="18">
    <location>
        <begin position="70"/>
        <end position="120"/>
    </location>
</feature>
<dbReference type="GO" id="GO:0003954">
    <property type="term" value="F:NADH dehydrogenase activity"/>
    <property type="evidence" value="ECO:0007669"/>
    <property type="project" value="TreeGrafter"/>
</dbReference>
<keyword evidence="13 16" id="KW-0496">Mitochondrion</keyword>
<feature type="transmembrane region" description="Helical" evidence="16">
    <location>
        <begin position="406"/>
        <end position="427"/>
    </location>
</feature>
<dbReference type="Pfam" id="PF06455">
    <property type="entry name" value="NADH5_C"/>
    <property type="match status" value="1"/>
</dbReference>
<evidence type="ECO:0000256" key="4">
    <source>
        <dbReference type="ARBA" id="ARBA00022448"/>
    </source>
</evidence>
<geneLocation type="mitochondrion" evidence="20"/>
<evidence type="ECO:0000256" key="5">
    <source>
        <dbReference type="ARBA" id="ARBA00022660"/>
    </source>
</evidence>
<protein>
    <recommendedName>
        <fullName evidence="3 16">NADH-ubiquinone oxidoreductase chain 5</fullName>
        <ecNumber evidence="2 16">7.1.1.2</ecNumber>
    </recommendedName>
</protein>
<dbReference type="AlphaFoldDB" id="A0A7T3U3T6"/>
<name>A0A7T3U3T6_CORCR</name>
<keyword evidence="7" id="KW-0999">Mitochondrion inner membrane</keyword>
<comment type="subcellular location">
    <subcellularLocation>
        <location evidence="1">Mitochondrion inner membrane</location>
        <topology evidence="1">Multi-pass membrane protein</topology>
    </subcellularLocation>
</comment>
<evidence type="ECO:0000256" key="14">
    <source>
        <dbReference type="ARBA" id="ARBA00023136"/>
    </source>
</evidence>
<dbReference type="PANTHER" id="PTHR42829:SF2">
    <property type="entry name" value="NADH-UBIQUINONE OXIDOREDUCTASE CHAIN 5"/>
    <property type="match status" value="1"/>
</dbReference>
<keyword evidence="8" id="KW-1278">Translocase</keyword>
<feature type="transmembrane region" description="Helical" evidence="16">
    <location>
        <begin position="115"/>
        <end position="133"/>
    </location>
</feature>
<sequence>MEITLLLNTFMLITLTIILTPMLLPLLSKKFHNSPTTITLTIKIAFLTSLAPMILFMYSGTESIISYWEWKFITNFKIPLSFKMDQYSTMFLPIALFVTWSILQFATWYMATEPYITKFFSYLLMFLIAMLTLTTANNMFLLFIGWEGVGIMSFLLIGWWQGRAEANTAALQAVLYNRIGDIGLILSMAWLASSTNTWEMQTFPTQTPTLPLLGLILAATGKSAQFGLHPWLPAAMEGPTPVSALLHSSTMVVAGIFLLIRTHHMFTNNQTALTLCMCLGALSTLFAATCALTQNDIKKIIAFSTSSQLGLMMVSIGLNLPQLTFLHISMHAFFKAMLFLCSGSIIHNLNGEQDIRKMGGLQKTLPMTTSCLTIGSLALMGTPFLAGFYSKDPIIENLNTSYLNTWALILTLLATSFTATYSMRMILSVQTGFTRSPSATPTNENNPMITNPITRLALGSITAGLLITSYITPTNTPPMTMPTLTKTAAIIITSLGIILALELSNMTHTLSQPKQNMLLNFSSSLGYFNPLTHRLSSTKLLDTGQKIASNLIDLSWYKKMGPEGLANLQLMATKTSTSFHTGLIKTYLGSFALSILIILLTQIQN</sequence>
<keyword evidence="9" id="KW-0249">Electron transport</keyword>
<accession>A0A7T3U3T6</accession>
<dbReference type="Pfam" id="PF00662">
    <property type="entry name" value="Proton_antipo_N"/>
    <property type="match status" value="1"/>
</dbReference>
<keyword evidence="11 16" id="KW-0520">NAD</keyword>
<dbReference type="GO" id="GO:0008137">
    <property type="term" value="F:NADH dehydrogenase (ubiquinone) activity"/>
    <property type="evidence" value="ECO:0007669"/>
    <property type="project" value="UniProtKB-EC"/>
</dbReference>
<feature type="transmembrane region" description="Helical" evidence="16">
    <location>
        <begin position="173"/>
        <end position="192"/>
    </location>
</feature>